<feature type="region of interest" description="Disordered" evidence="1">
    <location>
        <begin position="232"/>
        <end position="274"/>
    </location>
</feature>
<organism evidence="3 4">
    <name type="scientific">Tanacetum coccineum</name>
    <dbReference type="NCBI Taxonomy" id="301880"/>
    <lineage>
        <taxon>Eukaryota</taxon>
        <taxon>Viridiplantae</taxon>
        <taxon>Streptophyta</taxon>
        <taxon>Embryophyta</taxon>
        <taxon>Tracheophyta</taxon>
        <taxon>Spermatophyta</taxon>
        <taxon>Magnoliopsida</taxon>
        <taxon>eudicotyledons</taxon>
        <taxon>Gunneridae</taxon>
        <taxon>Pentapetalae</taxon>
        <taxon>asterids</taxon>
        <taxon>campanulids</taxon>
        <taxon>Asterales</taxon>
        <taxon>Asteraceae</taxon>
        <taxon>Asteroideae</taxon>
        <taxon>Anthemideae</taxon>
        <taxon>Anthemidinae</taxon>
        <taxon>Tanacetum</taxon>
    </lineage>
</organism>
<name>A0ABQ4ZS15_9ASTR</name>
<feature type="compositionally biased region" description="Low complexity" evidence="1">
    <location>
        <begin position="249"/>
        <end position="272"/>
    </location>
</feature>
<dbReference type="PANTHER" id="PTHR33223">
    <property type="entry name" value="CCHC-TYPE DOMAIN-CONTAINING PROTEIN"/>
    <property type="match status" value="1"/>
</dbReference>
<feature type="domain" description="Ty3 transposon capsid-like protein" evidence="2">
    <location>
        <begin position="55"/>
        <end position="245"/>
    </location>
</feature>
<proteinExistence type="predicted"/>
<gene>
    <name evidence="3" type="ORF">Tco_0800041</name>
</gene>
<sequence length="292" mass="33445">MPPRRLKKKSIKRLVEKRVAKSIEEYEKSKANLDSVGSSRGNPGNAGGTMNVHGCSHKTCMNGKPHTFNGTEAVVGLRRWIEKVEQVFETCKCVEEDKVMFAASTFEGRALTWWNGNVHTLGLVNANHIPWTEFKTMMTTEYCPATEIQRMEQELWTLTLKGDDIKAYNNRFHELALMCPELVPTEKKKIKRYTRGFPKKIKGNITSSKPSTLHDAINMARELVEQAVQGRATRIGESNKRKWEDHQRNTNNSNPNNNNNLNRNNNYHQQQNRRQETVWAYVAAPAEGRGYV</sequence>
<keyword evidence="3" id="KW-0548">Nucleotidyltransferase</keyword>
<dbReference type="PANTHER" id="PTHR33223:SF6">
    <property type="entry name" value="CCHC-TYPE DOMAIN-CONTAINING PROTEIN"/>
    <property type="match status" value="1"/>
</dbReference>
<evidence type="ECO:0000313" key="3">
    <source>
        <dbReference type="EMBL" id="GJS93073.1"/>
    </source>
</evidence>
<dbReference type="Proteomes" id="UP001151760">
    <property type="component" value="Unassembled WGS sequence"/>
</dbReference>
<evidence type="ECO:0000256" key="1">
    <source>
        <dbReference type="SAM" id="MobiDB-lite"/>
    </source>
</evidence>
<reference evidence="3" key="1">
    <citation type="journal article" date="2022" name="Int. J. Mol. Sci.">
        <title>Draft Genome of Tanacetum Coccineum: Genomic Comparison of Closely Related Tanacetum-Family Plants.</title>
        <authorList>
            <person name="Yamashiro T."/>
            <person name="Shiraishi A."/>
            <person name="Nakayama K."/>
            <person name="Satake H."/>
        </authorList>
    </citation>
    <scope>NUCLEOTIDE SEQUENCE</scope>
</reference>
<feature type="compositionally biased region" description="Basic and acidic residues" evidence="1">
    <location>
        <begin position="237"/>
        <end position="248"/>
    </location>
</feature>
<dbReference type="InterPro" id="IPR045358">
    <property type="entry name" value="Ty3_capsid"/>
</dbReference>
<evidence type="ECO:0000313" key="4">
    <source>
        <dbReference type="Proteomes" id="UP001151760"/>
    </source>
</evidence>
<feature type="non-terminal residue" evidence="3">
    <location>
        <position position="292"/>
    </location>
</feature>
<accession>A0ABQ4ZS15</accession>
<dbReference type="EMBL" id="BQNB010011628">
    <property type="protein sequence ID" value="GJS93073.1"/>
    <property type="molecule type" value="Genomic_DNA"/>
</dbReference>
<dbReference type="GO" id="GO:0003964">
    <property type="term" value="F:RNA-directed DNA polymerase activity"/>
    <property type="evidence" value="ECO:0007669"/>
    <property type="project" value="UniProtKB-KW"/>
</dbReference>
<keyword evidence="3" id="KW-0808">Transferase</keyword>
<reference evidence="3" key="2">
    <citation type="submission" date="2022-01" db="EMBL/GenBank/DDBJ databases">
        <authorList>
            <person name="Yamashiro T."/>
            <person name="Shiraishi A."/>
            <person name="Satake H."/>
            <person name="Nakayama K."/>
        </authorList>
    </citation>
    <scope>NUCLEOTIDE SEQUENCE</scope>
</reference>
<comment type="caution">
    <text evidence="3">The sequence shown here is derived from an EMBL/GenBank/DDBJ whole genome shotgun (WGS) entry which is preliminary data.</text>
</comment>
<evidence type="ECO:0000259" key="2">
    <source>
        <dbReference type="Pfam" id="PF19259"/>
    </source>
</evidence>
<dbReference type="Pfam" id="PF19259">
    <property type="entry name" value="Ty3_capsid"/>
    <property type="match status" value="1"/>
</dbReference>
<protein>
    <submittedName>
        <fullName evidence="3">Reverse transcriptase domain-containing protein</fullName>
    </submittedName>
</protein>
<keyword evidence="4" id="KW-1185">Reference proteome</keyword>
<keyword evidence="3" id="KW-0695">RNA-directed DNA polymerase</keyword>